<accession>A0A3P3XZM8</accession>
<dbReference type="Proteomes" id="UP000290189">
    <property type="component" value="Unassembled WGS sequence"/>
</dbReference>
<evidence type="ECO:0000256" key="3">
    <source>
        <dbReference type="ARBA" id="ARBA00022989"/>
    </source>
</evidence>
<evidence type="ECO:0000256" key="5">
    <source>
        <dbReference type="SAM" id="Phobius"/>
    </source>
</evidence>
<feature type="transmembrane region" description="Helical" evidence="5">
    <location>
        <begin position="138"/>
        <end position="160"/>
    </location>
</feature>
<dbReference type="PANTHER" id="PTHR23423">
    <property type="entry name" value="ORGANIC SOLUTE TRANSPORTER-RELATED"/>
    <property type="match status" value="1"/>
</dbReference>
<evidence type="ECO:0000313" key="7">
    <source>
        <dbReference type="Proteomes" id="UP000290189"/>
    </source>
</evidence>
<evidence type="ECO:0000256" key="4">
    <source>
        <dbReference type="ARBA" id="ARBA00023136"/>
    </source>
</evidence>
<protein>
    <submittedName>
        <fullName evidence="6">Uncharacterized protein</fullName>
    </submittedName>
</protein>
<dbReference type="AlphaFoldDB" id="A0A3P3XZM8"/>
<dbReference type="InterPro" id="IPR007218">
    <property type="entry name" value="DNA_pol_delta_4"/>
</dbReference>
<feature type="transmembrane region" description="Helical" evidence="5">
    <location>
        <begin position="50"/>
        <end position="73"/>
    </location>
</feature>
<proteinExistence type="predicted"/>
<feature type="transmembrane region" description="Helical" evidence="5">
    <location>
        <begin position="85"/>
        <end position="106"/>
    </location>
</feature>
<sequence length="482" mass="53010">MVSIVIVIGQSATILAGVCAAIATVLTFSQVRDHIRFNQRLDLRKHVNRILLMCPVYAWTSFLSTVLGGSIYWDTARDCYEAFVIYSFFKFMSSVLQGESAMIVTLRSKPQQEHFFPFSLLPRWKMGKPFYYKVQWGILQYVAVKPMMAVVALFLGALGVYHEGAVAFSAGYFYVTFVVNASQIWAMYCLIIMYLAFRSDLSHVRPVPKMLCIKGLIFFTFWQSVSIALFVSWGFLIGSHGEIARLEDLVVCVEMVAFAIAHRYAFPSSDFSDGFPVDGPHITTPMFRSLLTAADVSDVIEDLRQGIVPASGRVTPDETVMITTSATTFIAHDPYRPPSSRSALLGTVQFRVRARCQPSCSAARCARGVEMQFSSRAGHWCCRSAMSGASSATGGVVAKDLPAQADVGGGDPVRPQAAAKSKAGPGAGELILFDIDPRFGPCKGLTRIQRWQRAERLGLMPSQDVRAMIVSDSLGASVWEST</sequence>
<dbReference type="GO" id="GO:0016020">
    <property type="term" value="C:membrane"/>
    <property type="evidence" value="ECO:0007669"/>
    <property type="project" value="UniProtKB-SubCell"/>
</dbReference>
<keyword evidence="3 5" id="KW-1133">Transmembrane helix</keyword>
<evidence type="ECO:0000256" key="1">
    <source>
        <dbReference type="ARBA" id="ARBA00004141"/>
    </source>
</evidence>
<dbReference type="InterPro" id="IPR005178">
    <property type="entry name" value="Ostalpha/TMEM184C"/>
</dbReference>
<dbReference type="GO" id="GO:0006260">
    <property type="term" value="P:DNA replication"/>
    <property type="evidence" value="ECO:0007669"/>
    <property type="project" value="InterPro"/>
</dbReference>
<reference evidence="6 7" key="1">
    <citation type="submission" date="2018-03" db="EMBL/GenBank/DDBJ databases">
        <authorList>
            <person name="Fogelqvist J."/>
        </authorList>
    </citation>
    <scope>NUCLEOTIDE SEQUENCE [LARGE SCALE GENOMIC DNA]</scope>
</reference>
<dbReference type="SMART" id="SM01417">
    <property type="entry name" value="Solute_trans_a"/>
    <property type="match status" value="1"/>
</dbReference>
<feature type="transmembrane region" description="Helical" evidence="5">
    <location>
        <begin position="172"/>
        <end position="195"/>
    </location>
</feature>
<keyword evidence="4 5" id="KW-0472">Membrane</keyword>
<evidence type="ECO:0000256" key="2">
    <source>
        <dbReference type="ARBA" id="ARBA00022692"/>
    </source>
</evidence>
<keyword evidence="2 5" id="KW-0812">Transmembrane</keyword>
<dbReference type="EMBL" id="OVEO01000001">
    <property type="protein sequence ID" value="SPQ93333.1"/>
    <property type="molecule type" value="Genomic_DNA"/>
</dbReference>
<dbReference type="GO" id="GO:0000731">
    <property type="term" value="P:DNA synthesis involved in DNA repair"/>
    <property type="evidence" value="ECO:0007669"/>
    <property type="project" value="InterPro"/>
</dbReference>
<name>A0A3P3XZM8_PLABS</name>
<keyword evidence="6" id="KW-0496">Mitochondrion</keyword>
<geneLocation type="mitochondrion" evidence="6"/>
<feature type="transmembrane region" description="Helical" evidence="5">
    <location>
        <begin position="6"/>
        <end position="29"/>
    </location>
</feature>
<dbReference type="Pfam" id="PF03619">
    <property type="entry name" value="Solute_trans_a"/>
    <property type="match status" value="1"/>
</dbReference>
<evidence type="ECO:0000313" key="6">
    <source>
        <dbReference type="EMBL" id="SPQ93333.1"/>
    </source>
</evidence>
<gene>
    <name evidence="6" type="ORF">PLBR_LOCUS548</name>
</gene>
<organism evidence="6 7">
    <name type="scientific">Plasmodiophora brassicae</name>
    <name type="common">Clubroot disease agent</name>
    <dbReference type="NCBI Taxonomy" id="37360"/>
    <lineage>
        <taxon>Eukaryota</taxon>
        <taxon>Sar</taxon>
        <taxon>Rhizaria</taxon>
        <taxon>Endomyxa</taxon>
        <taxon>Phytomyxea</taxon>
        <taxon>Plasmodiophorida</taxon>
        <taxon>Plasmodiophoridae</taxon>
        <taxon>Plasmodiophora</taxon>
    </lineage>
</organism>
<comment type="subcellular location">
    <subcellularLocation>
        <location evidence="1">Membrane</location>
        <topology evidence="1">Multi-pass membrane protein</topology>
    </subcellularLocation>
</comment>
<feature type="transmembrane region" description="Helical" evidence="5">
    <location>
        <begin position="216"/>
        <end position="236"/>
    </location>
</feature>
<dbReference type="Pfam" id="PF04081">
    <property type="entry name" value="DNA_pol_delta_4"/>
    <property type="match status" value="1"/>
</dbReference>